<evidence type="ECO:0000256" key="1">
    <source>
        <dbReference type="ARBA" id="ARBA00004141"/>
    </source>
</evidence>
<evidence type="ECO:0000256" key="3">
    <source>
        <dbReference type="ARBA" id="ARBA00022692"/>
    </source>
</evidence>
<dbReference type="PANTHER" id="PTHR32468">
    <property type="entry name" value="CATION/H + ANTIPORTER"/>
    <property type="match status" value="1"/>
</dbReference>
<evidence type="ECO:0000313" key="10">
    <source>
        <dbReference type="Proteomes" id="UP001151133"/>
    </source>
</evidence>
<evidence type="ECO:0000256" key="2">
    <source>
        <dbReference type="ARBA" id="ARBA00022448"/>
    </source>
</evidence>
<keyword evidence="10" id="KW-1185">Reference proteome</keyword>
<feature type="domain" description="Cation/H+ exchanger transmembrane" evidence="8">
    <location>
        <begin position="74"/>
        <end position="457"/>
    </location>
</feature>
<evidence type="ECO:0000259" key="8">
    <source>
        <dbReference type="Pfam" id="PF00999"/>
    </source>
</evidence>
<keyword evidence="2" id="KW-0813">Transport</keyword>
<feature type="transmembrane region" description="Helical" evidence="7">
    <location>
        <begin position="192"/>
        <end position="213"/>
    </location>
</feature>
<gene>
    <name evidence="9" type="ORF">OIU80_07610</name>
</gene>
<feature type="transmembrane region" description="Helical" evidence="7">
    <location>
        <begin position="291"/>
        <end position="308"/>
    </location>
</feature>
<dbReference type="Pfam" id="PF00999">
    <property type="entry name" value="Na_H_Exchanger"/>
    <property type="match status" value="1"/>
</dbReference>
<protein>
    <submittedName>
        <fullName evidence="9">Cation:proton antiporter</fullName>
    </submittedName>
</protein>
<accession>A0A9X2ZMK0</accession>
<keyword evidence="5" id="KW-0406">Ion transport</keyword>
<organism evidence="9 10">
    <name type="scientific">Flavobacterium frigoritolerans</name>
    <dbReference type="NCBI Taxonomy" id="2987686"/>
    <lineage>
        <taxon>Bacteria</taxon>
        <taxon>Pseudomonadati</taxon>
        <taxon>Bacteroidota</taxon>
        <taxon>Flavobacteriia</taxon>
        <taxon>Flavobacteriales</taxon>
        <taxon>Flavobacteriaceae</taxon>
        <taxon>Flavobacterium</taxon>
    </lineage>
</organism>
<feature type="transmembrane region" description="Helical" evidence="7">
    <location>
        <begin position="314"/>
        <end position="331"/>
    </location>
</feature>
<name>A0A9X2ZMK0_9FLAO</name>
<dbReference type="InterPro" id="IPR050794">
    <property type="entry name" value="CPA2_transporter"/>
</dbReference>
<keyword evidence="6 7" id="KW-0472">Membrane</keyword>
<dbReference type="GO" id="GO:0016020">
    <property type="term" value="C:membrane"/>
    <property type="evidence" value="ECO:0007669"/>
    <property type="project" value="UniProtKB-SubCell"/>
</dbReference>
<dbReference type="Proteomes" id="UP001151133">
    <property type="component" value="Unassembled WGS sequence"/>
</dbReference>
<evidence type="ECO:0000256" key="6">
    <source>
        <dbReference type="ARBA" id="ARBA00023136"/>
    </source>
</evidence>
<comment type="caution">
    <text evidence="9">The sequence shown here is derived from an EMBL/GenBank/DDBJ whole genome shotgun (WGS) entry which is preliminary data.</text>
</comment>
<feature type="transmembrane region" description="Helical" evidence="7">
    <location>
        <begin position="58"/>
        <end position="79"/>
    </location>
</feature>
<dbReference type="RefSeq" id="WP_264286433.1">
    <property type="nucleotide sequence ID" value="NZ_JAOZEV010000004.1"/>
</dbReference>
<dbReference type="GO" id="GO:0015297">
    <property type="term" value="F:antiporter activity"/>
    <property type="evidence" value="ECO:0007669"/>
    <property type="project" value="InterPro"/>
</dbReference>
<dbReference type="EMBL" id="JAOZEV010000004">
    <property type="protein sequence ID" value="MCV9932145.1"/>
    <property type="molecule type" value="Genomic_DNA"/>
</dbReference>
<reference evidence="9" key="1">
    <citation type="submission" date="2022-10" db="EMBL/GenBank/DDBJ databases">
        <title>Two novel species of Flavobacterium.</title>
        <authorList>
            <person name="Liu Q."/>
            <person name="Xin Y.-H."/>
        </authorList>
    </citation>
    <scope>NUCLEOTIDE SEQUENCE</scope>
    <source>
        <strain evidence="9">LS1R47</strain>
    </source>
</reference>
<evidence type="ECO:0000256" key="4">
    <source>
        <dbReference type="ARBA" id="ARBA00022989"/>
    </source>
</evidence>
<feature type="transmembrane region" description="Helical" evidence="7">
    <location>
        <begin position="7"/>
        <end position="25"/>
    </location>
</feature>
<dbReference type="Gene3D" id="1.20.1530.20">
    <property type="match status" value="1"/>
</dbReference>
<evidence type="ECO:0000313" key="9">
    <source>
        <dbReference type="EMBL" id="MCV9932145.1"/>
    </source>
</evidence>
<comment type="subcellular location">
    <subcellularLocation>
        <location evidence="1">Membrane</location>
        <topology evidence="1">Multi-pass membrane protein</topology>
    </subcellularLocation>
</comment>
<evidence type="ECO:0000256" key="7">
    <source>
        <dbReference type="SAM" id="Phobius"/>
    </source>
</evidence>
<proteinExistence type="predicted"/>
<dbReference type="PANTHER" id="PTHR32468:SF0">
    <property type="entry name" value="K(+)_H(+) ANTIPORTER 1"/>
    <property type="match status" value="1"/>
</dbReference>
<feature type="transmembrane region" description="Helical" evidence="7">
    <location>
        <begin position="257"/>
        <end position="279"/>
    </location>
</feature>
<sequence>MKNIKNSLFYLIIIGGFSALIYLVISKGKSLEIGRDIVVKKTANSHWNDFLSAMIENLQHPLAILLAQIITIILVARFFGWVFRKIGQPSVIGEMVAGIVLGPSLIGMYFPEFSATLFPKESLGNLQFLSQIGLILFMFVIGMELDLKVLKNKAHESVVISHASIVIPFALGLTLAYFIYHTFAPIGVEFSSFGLFMGIAMSITAFPVLARIVQERGLQKTKLGTIAITCAAADDITAWCILAVVIAIVKAGSFTSSLYVIGLAIVYVIIMLKIVRPFLKRVGDLNSTRESLNKPVVAIFFLTLLFSSYASELIGIHALFGAFLAGAIMPANNKFRNIFIEKVEDVSVILLLPLFFVFTGLRTQIGLLNDPYLWKVTGVIIAVAVIGKFFGSALAAKFVGQNWKDSLAIGALMNTRGLMELVVLNIGYDLGVLSTEIFTMMVIMALVTTFMTGPALDFINFIFKDKKTIIPEEIGNKSKYKILFSFDTPEKGKTLLRIANSLTKKQPDNTIVTAMHLSLSSELHPFEVKDYEREMLLPVISESEILNQNMVSIFKLSNDIDGDITETANQGEYDLLLVSLGQSIFDGTLLGKILGFTTRIVNPDRLIDKFTGKEGLFENSPFDERTRHVITKSKMPVGIFIDKELEEINQVFIPIFSKEDAFLIEYAKKLINNNGSQITILDASGELKNNREMQESIRSIEQIAPNHIMLMHDRIIKKEFLENQDLMIISLDSWKKLIESQSTWLNNTPSVLILKP</sequence>
<dbReference type="InterPro" id="IPR006153">
    <property type="entry name" value="Cation/H_exchanger_TM"/>
</dbReference>
<dbReference type="AlphaFoldDB" id="A0A9X2ZMK0"/>
<evidence type="ECO:0000256" key="5">
    <source>
        <dbReference type="ARBA" id="ARBA00023065"/>
    </source>
</evidence>
<feature type="transmembrane region" description="Helical" evidence="7">
    <location>
        <begin position="159"/>
        <end position="180"/>
    </location>
</feature>
<dbReference type="GO" id="GO:1902600">
    <property type="term" value="P:proton transmembrane transport"/>
    <property type="evidence" value="ECO:0007669"/>
    <property type="project" value="InterPro"/>
</dbReference>
<feature type="transmembrane region" description="Helical" evidence="7">
    <location>
        <begin position="343"/>
        <end position="361"/>
    </location>
</feature>
<keyword evidence="4 7" id="KW-1133">Transmembrane helix</keyword>
<feature type="transmembrane region" description="Helical" evidence="7">
    <location>
        <begin position="373"/>
        <end position="395"/>
    </location>
</feature>
<feature type="transmembrane region" description="Helical" evidence="7">
    <location>
        <begin position="130"/>
        <end position="147"/>
    </location>
</feature>
<feature type="transmembrane region" description="Helical" evidence="7">
    <location>
        <begin position="91"/>
        <end position="110"/>
    </location>
</feature>
<keyword evidence="3 7" id="KW-0812">Transmembrane</keyword>
<feature type="transmembrane region" description="Helical" evidence="7">
    <location>
        <begin position="225"/>
        <end position="251"/>
    </location>
</feature>
<dbReference type="InterPro" id="IPR038770">
    <property type="entry name" value="Na+/solute_symporter_sf"/>
</dbReference>